<sequence length="129" mass="14759">MKKNTIDDSQLDTQSEKGIWEEENNCAMTKAMKVIGGKWKLLLLNAIRKGCPLRFGELRNKMKDITHATLTMQLRELERDGIIERKVYAETPPRVEYKLTAIGIKLVPTIQALCDWGDEYHALQGPKNC</sequence>
<evidence type="ECO:0000256" key="1">
    <source>
        <dbReference type="ARBA" id="ARBA00023015"/>
    </source>
</evidence>
<dbReference type="Pfam" id="PF01638">
    <property type="entry name" value="HxlR"/>
    <property type="match status" value="1"/>
</dbReference>
<organism evidence="5 6">
    <name type="scientific">Chitinophaga varians</name>
    <dbReference type="NCBI Taxonomy" id="2202339"/>
    <lineage>
        <taxon>Bacteria</taxon>
        <taxon>Pseudomonadati</taxon>
        <taxon>Bacteroidota</taxon>
        <taxon>Chitinophagia</taxon>
        <taxon>Chitinophagales</taxon>
        <taxon>Chitinophagaceae</taxon>
        <taxon>Chitinophaga</taxon>
    </lineage>
</organism>
<dbReference type="PANTHER" id="PTHR33204">
    <property type="entry name" value="TRANSCRIPTIONAL REGULATOR, MARR FAMILY"/>
    <property type="match status" value="1"/>
</dbReference>
<keyword evidence="2" id="KW-0238">DNA-binding</keyword>
<evidence type="ECO:0000259" key="4">
    <source>
        <dbReference type="PROSITE" id="PS51118"/>
    </source>
</evidence>
<protein>
    <submittedName>
        <fullName evidence="5">Helix-turn-helix transcriptional regulator</fullName>
    </submittedName>
</protein>
<accession>A0A847R6F4</accession>
<comment type="caution">
    <text evidence="5">The sequence shown here is derived from an EMBL/GenBank/DDBJ whole genome shotgun (WGS) entry which is preliminary data.</text>
</comment>
<dbReference type="Gene3D" id="1.10.10.10">
    <property type="entry name" value="Winged helix-like DNA-binding domain superfamily/Winged helix DNA-binding domain"/>
    <property type="match status" value="1"/>
</dbReference>
<proteinExistence type="predicted"/>
<evidence type="ECO:0000313" key="5">
    <source>
        <dbReference type="EMBL" id="NLR62709.1"/>
    </source>
</evidence>
<evidence type="ECO:0000256" key="3">
    <source>
        <dbReference type="ARBA" id="ARBA00023163"/>
    </source>
</evidence>
<keyword evidence="1" id="KW-0805">Transcription regulation</keyword>
<reference evidence="5 6" key="1">
    <citation type="submission" date="2020-04" db="EMBL/GenBank/DDBJ databases">
        <authorList>
            <person name="Yin C."/>
        </authorList>
    </citation>
    <scope>NUCLEOTIDE SEQUENCE [LARGE SCALE GENOMIC DNA]</scope>
    <source>
        <strain evidence="5 6">Ae27</strain>
    </source>
</reference>
<evidence type="ECO:0000256" key="2">
    <source>
        <dbReference type="ARBA" id="ARBA00023125"/>
    </source>
</evidence>
<keyword evidence="6" id="KW-1185">Reference proteome</keyword>
<dbReference type="InterPro" id="IPR036390">
    <property type="entry name" value="WH_DNA-bd_sf"/>
</dbReference>
<dbReference type="AlphaFoldDB" id="A0A847R6F4"/>
<dbReference type="Proteomes" id="UP000570474">
    <property type="component" value="Unassembled WGS sequence"/>
</dbReference>
<keyword evidence="3" id="KW-0804">Transcription</keyword>
<gene>
    <name evidence="5" type="ORF">HGH92_00200</name>
</gene>
<feature type="domain" description="HTH hxlR-type" evidence="4">
    <location>
        <begin position="26"/>
        <end position="125"/>
    </location>
</feature>
<dbReference type="CDD" id="cd00090">
    <property type="entry name" value="HTH_ARSR"/>
    <property type="match status" value="1"/>
</dbReference>
<dbReference type="InterPro" id="IPR011991">
    <property type="entry name" value="ArsR-like_HTH"/>
</dbReference>
<dbReference type="PANTHER" id="PTHR33204:SF29">
    <property type="entry name" value="TRANSCRIPTIONAL REGULATOR"/>
    <property type="match status" value="1"/>
</dbReference>
<dbReference type="RefSeq" id="WP_168868764.1">
    <property type="nucleotide sequence ID" value="NZ_JABAIA010000001.1"/>
</dbReference>
<dbReference type="InterPro" id="IPR036388">
    <property type="entry name" value="WH-like_DNA-bd_sf"/>
</dbReference>
<dbReference type="PROSITE" id="PS51118">
    <property type="entry name" value="HTH_HXLR"/>
    <property type="match status" value="1"/>
</dbReference>
<dbReference type="InterPro" id="IPR002577">
    <property type="entry name" value="HTH_HxlR"/>
</dbReference>
<dbReference type="SUPFAM" id="SSF46785">
    <property type="entry name" value="Winged helix' DNA-binding domain"/>
    <property type="match status" value="1"/>
</dbReference>
<evidence type="ECO:0000313" key="6">
    <source>
        <dbReference type="Proteomes" id="UP000570474"/>
    </source>
</evidence>
<dbReference type="GO" id="GO:0006355">
    <property type="term" value="P:regulation of DNA-templated transcription"/>
    <property type="evidence" value="ECO:0007669"/>
    <property type="project" value="UniProtKB-ARBA"/>
</dbReference>
<dbReference type="GO" id="GO:0003677">
    <property type="term" value="F:DNA binding"/>
    <property type="evidence" value="ECO:0007669"/>
    <property type="project" value="UniProtKB-KW"/>
</dbReference>
<dbReference type="EMBL" id="JABAIA010000001">
    <property type="protein sequence ID" value="NLR62709.1"/>
    <property type="molecule type" value="Genomic_DNA"/>
</dbReference>
<name>A0A847R6F4_9BACT</name>